<name>A0A9X1D7B3_9HYPH</name>
<feature type="signal peptide" evidence="1">
    <location>
        <begin position="1"/>
        <end position="23"/>
    </location>
</feature>
<feature type="domain" description="Agenet-like" evidence="2">
    <location>
        <begin position="78"/>
        <end position="114"/>
    </location>
</feature>
<dbReference type="EMBL" id="JAFLWW010000005">
    <property type="protein sequence ID" value="MBT1157533.1"/>
    <property type="molecule type" value="Genomic_DNA"/>
</dbReference>
<evidence type="ECO:0000313" key="4">
    <source>
        <dbReference type="Proteomes" id="UP001138921"/>
    </source>
</evidence>
<reference evidence="3" key="1">
    <citation type="journal article" date="2021" name="Microorganisms">
        <title>Phylogenomic Reconstruction and Metabolic Potential of the Genus Aminobacter.</title>
        <authorList>
            <person name="Artuso I."/>
            <person name="Turrini P."/>
            <person name="Pirolo M."/>
            <person name="Lugli G.A."/>
            <person name="Ventura M."/>
            <person name="Visca P."/>
        </authorList>
    </citation>
    <scope>NUCLEOTIDE SEQUENCE</scope>
    <source>
        <strain evidence="3">LMG 26462</strain>
    </source>
</reference>
<evidence type="ECO:0000313" key="3">
    <source>
        <dbReference type="EMBL" id="MBT1157533.1"/>
    </source>
</evidence>
<comment type="caution">
    <text evidence="3">The sequence shown here is derived from an EMBL/GenBank/DDBJ whole genome shotgun (WGS) entry which is preliminary data.</text>
</comment>
<protein>
    <recommendedName>
        <fullName evidence="2">Agenet-like domain-containing protein</fullName>
    </recommendedName>
</protein>
<evidence type="ECO:0000256" key="1">
    <source>
        <dbReference type="SAM" id="SignalP"/>
    </source>
</evidence>
<gene>
    <name evidence="3" type="ORF">J1C56_18220</name>
</gene>
<dbReference type="Gene3D" id="2.30.30.140">
    <property type="match status" value="2"/>
</dbReference>
<dbReference type="Pfam" id="PF05641">
    <property type="entry name" value="Agenet"/>
    <property type="match status" value="2"/>
</dbReference>
<proteinExistence type="predicted"/>
<dbReference type="InterPro" id="IPR008395">
    <property type="entry name" value="Agenet-like_dom"/>
</dbReference>
<dbReference type="Proteomes" id="UP001138921">
    <property type="component" value="Unassembled WGS sequence"/>
</dbReference>
<dbReference type="AlphaFoldDB" id="A0A9X1D7B3"/>
<evidence type="ECO:0000259" key="2">
    <source>
        <dbReference type="Pfam" id="PF05641"/>
    </source>
</evidence>
<accession>A0A9X1D7B3</accession>
<keyword evidence="4" id="KW-1185">Reference proteome</keyword>
<keyword evidence="1" id="KW-0732">Signal</keyword>
<organism evidence="3 4">
    <name type="scientific">Aminobacter anthyllidis</name>
    <dbReference type="NCBI Taxonomy" id="1035067"/>
    <lineage>
        <taxon>Bacteria</taxon>
        <taxon>Pseudomonadati</taxon>
        <taxon>Pseudomonadota</taxon>
        <taxon>Alphaproteobacteria</taxon>
        <taxon>Hyphomicrobiales</taxon>
        <taxon>Phyllobacteriaceae</taxon>
        <taxon>Aminobacter</taxon>
    </lineage>
</organism>
<dbReference type="CDD" id="cd04508">
    <property type="entry name" value="Tudor_SF"/>
    <property type="match status" value="2"/>
</dbReference>
<reference evidence="3" key="2">
    <citation type="submission" date="2021-03" db="EMBL/GenBank/DDBJ databases">
        <authorList>
            <person name="Artuso I."/>
            <person name="Turrini P."/>
            <person name="Pirolo M."/>
            <person name="Lugli G.A."/>
            <person name="Ventura M."/>
            <person name="Visca P."/>
        </authorList>
    </citation>
    <scope>NUCLEOTIDE SEQUENCE</scope>
    <source>
        <strain evidence="3">LMG 26462</strain>
    </source>
</reference>
<feature type="chain" id="PRO_5040999248" description="Agenet-like domain-containing protein" evidence="1">
    <location>
        <begin position="24"/>
        <end position="124"/>
    </location>
</feature>
<sequence length="124" mass="13599">MTRHLSVLLAAGAMLATAGMASAQTTGDWVLGNYKGSGYWFAGVIEKVQGDTITVRYDDNERETTNLSKVRPYDWMIGTKVECNFKGAGEWYKGTITSLAGEKVTIAYDDGDKETTKTGRCRTK</sequence>
<feature type="domain" description="Agenet-like" evidence="2">
    <location>
        <begin position="38"/>
        <end position="72"/>
    </location>
</feature>